<dbReference type="Proteomes" id="UP000267223">
    <property type="component" value="Unassembled WGS sequence"/>
</dbReference>
<evidence type="ECO:0000313" key="2">
    <source>
        <dbReference type="EMBL" id="RNI34904.1"/>
    </source>
</evidence>
<accession>A0A3M9NAU4</accession>
<gene>
    <name evidence="2" type="ORF">EFY79_14610</name>
</gene>
<feature type="transmembrane region" description="Helical" evidence="1">
    <location>
        <begin position="86"/>
        <end position="107"/>
    </location>
</feature>
<keyword evidence="1" id="KW-0472">Membrane</keyword>
<feature type="transmembrane region" description="Helical" evidence="1">
    <location>
        <begin position="49"/>
        <end position="74"/>
    </location>
</feature>
<evidence type="ECO:0000256" key="1">
    <source>
        <dbReference type="SAM" id="Phobius"/>
    </source>
</evidence>
<dbReference type="EMBL" id="RJJR01000012">
    <property type="protein sequence ID" value="RNI34904.1"/>
    <property type="molecule type" value="Genomic_DNA"/>
</dbReference>
<name>A0A3M9NAU4_9BACT</name>
<organism evidence="2 3">
    <name type="scientific">Hanamia caeni</name>
    <dbReference type="NCBI Taxonomy" id="2294116"/>
    <lineage>
        <taxon>Bacteria</taxon>
        <taxon>Pseudomonadati</taxon>
        <taxon>Bacteroidota</taxon>
        <taxon>Chitinophagia</taxon>
        <taxon>Chitinophagales</taxon>
        <taxon>Chitinophagaceae</taxon>
        <taxon>Hanamia</taxon>
    </lineage>
</organism>
<keyword evidence="3" id="KW-1185">Reference proteome</keyword>
<feature type="transmembrane region" description="Helical" evidence="1">
    <location>
        <begin position="12"/>
        <end position="37"/>
    </location>
</feature>
<feature type="transmembrane region" description="Helical" evidence="1">
    <location>
        <begin position="138"/>
        <end position="158"/>
    </location>
</feature>
<protein>
    <submittedName>
        <fullName evidence="2">Uncharacterized protein</fullName>
    </submittedName>
</protein>
<comment type="caution">
    <text evidence="2">The sequence shown here is derived from an EMBL/GenBank/DDBJ whole genome shotgun (WGS) entry which is preliminary data.</text>
</comment>
<keyword evidence="1" id="KW-1133">Transmembrane helix</keyword>
<reference evidence="2 3" key="1">
    <citation type="submission" date="2018-11" db="EMBL/GenBank/DDBJ databases">
        <title>Draft genome sequence of Ferruginibacter sp. BO-59.</title>
        <authorList>
            <person name="Im W.T."/>
        </authorList>
    </citation>
    <scope>NUCLEOTIDE SEQUENCE [LARGE SCALE GENOMIC DNA]</scope>
    <source>
        <strain evidence="2 3">BO-59</strain>
    </source>
</reference>
<dbReference type="AlphaFoldDB" id="A0A3M9NAU4"/>
<sequence>MSKVKFTGSNISAAILVLCYFLPWISLTVISMSGLSITSDGIPSALFAYFIHGVSRLFMVLAIVVPLSGALILYQNVSGVQKFSKYFKLAHILPAVYLIIGIIGLYFKMKPEIPEEMGHMYNNMSSDINYMAPGVTDVLTFGFYLSVIAAIYLALVSLGRIKDKEYCKYAPTVVKPESPATENFVIKESILPKEENFIPSLFHREYL</sequence>
<evidence type="ECO:0000313" key="3">
    <source>
        <dbReference type="Proteomes" id="UP000267223"/>
    </source>
</evidence>
<keyword evidence="1" id="KW-0812">Transmembrane</keyword>
<dbReference type="RefSeq" id="WP_123121458.1">
    <property type="nucleotide sequence ID" value="NZ_RJJR01000012.1"/>
</dbReference>
<proteinExistence type="predicted"/>